<feature type="compositionally biased region" description="Low complexity" evidence="1">
    <location>
        <begin position="640"/>
        <end position="659"/>
    </location>
</feature>
<keyword evidence="2" id="KW-0812">Transmembrane</keyword>
<name>A0A5C6BDU9_9BACT</name>
<feature type="region of interest" description="Disordered" evidence="1">
    <location>
        <begin position="497"/>
        <end position="526"/>
    </location>
</feature>
<feature type="compositionally biased region" description="Low complexity" evidence="1">
    <location>
        <begin position="507"/>
        <end position="526"/>
    </location>
</feature>
<keyword evidence="4" id="KW-1185">Reference proteome</keyword>
<dbReference type="OrthoDB" id="221248at2"/>
<protein>
    <submittedName>
        <fullName evidence="3">Uncharacterized protein</fullName>
    </submittedName>
</protein>
<feature type="region of interest" description="Disordered" evidence="1">
    <location>
        <begin position="958"/>
        <end position="1135"/>
    </location>
</feature>
<proteinExistence type="predicted"/>
<evidence type="ECO:0000256" key="2">
    <source>
        <dbReference type="SAM" id="Phobius"/>
    </source>
</evidence>
<sequence>MHDKLLNRINAVTRRLRAVRRWQLGAIVAFTGALIGIALLSYAESHQRSGTELALGLLIGTGILFIIVALLARSSYRNPRQVASQIESRYPDLDQRLLTALSQTEDKQQPLGYLQQRVFKEVRDHARSHAWGDVVPERRLKWSRILGIGATGIWAVVLGLLMTSHPAQQSQAVASRIEPVWKVVVEPGNTEVERGSSLVITARFSGLKTDTVPSEAELICTAADGSERRIAMKRNLADPVVGGFLASVDQELTYQIEGVDWQSERYQVDVFEFPAVVRSDAYLDYPEYTGLADKRVEDTVRVSAVEGTRVKWICFVNKPESRGELVAKDGERITLHSDADNPGALSAEIDLQETERFTVKLIDNEGRENKHPPELIARVLANRPPDLKLAVARDVSVSPLEELPIAAEVRDDFGVTQIGLTYLFADQPPQDVTLAESIGRGEKKQVDHLVEFERLGAEPDQLLSYHFWADDIGPDGQPRRTQSDLYFAEVRPFEEIYREGEPPPGGQSPQSQQASQSSQNAEQAQELAELQKEIINATWTVVRREGNNPPTKDFSSDVLLLMESQAQAIEMLEDLAETIQDPQSEGFVDLVRKHMQTAMAKLTAAEADDVPEPLAPAMVAEQAAYGALLNLRSREFEVVQSQQQQQQSSSSSSAQQRQQQLDELELEQDENRYETQQQAQETQVQEEQREVRQVLNRLRELARRQEDLNKQLAQLQSALEQADTEQEREEVERQLKRLREQQQDLLRETDELAERMQQPENQETMQEASEKLEQTRENVRQAAEALQQSDAAEALTSGKRAEREFEEMRDEFRQRAAGEFNDSVREMRNEAQELSQQQEQLAEQMQEVDQNDQPGLRSGDIREQILDTLEDQEERLGELLQQMQETVEEAELAEPLLAQKLYDSYRRTKQRQIEERLQGTSELLDRGFDPQAREFQREAGEGIEELRKDLEDAAESVLGDETEALQRALGELERLSESLDEEIDQSTPDRSGPTDAQQQDQQNGQPSDDGATQPGGEPSGQPSEAGQRQATAGQQPQPGEASDSGERQPPGDNQPPGQARGQEQGQGSGQTPGDPAETSPAAQRGNGGGSENRSQGENEARPNSEGRGEGGALSQYAANTPGGSPLTGDGFQDWSDRLRDVEEMVDDPELRSQAARIRDRAREVRLDFRRHSQEPQWSTVEKMIAEPLRELKRDVAEELVRRSAEKHAPVPIDRDPVPAEFTEAVRQYYESLGSGN</sequence>
<comment type="caution">
    <text evidence="3">The sequence shown here is derived from an EMBL/GenBank/DDBJ whole genome shotgun (WGS) entry which is preliminary data.</text>
</comment>
<feature type="region of interest" description="Disordered" evidence="1">
    <location>
        <begin position="753"/>
        <end position="862"/>
    </location>
</feature>
<dbReference type="RefSeq" id="WP_146409592.1">
    <property type="nucleotide sequence ID" value="NZ_SJPU01000004.1"/>
</dbReference>
<dbReference type="EMBL" id="SJPU01000004">
    <property type="protein sequence ID" value="TWU10150.1"/>
    <property type="molecule type" value="Genomic_DNA"/>
</dbReference>
<feature type="transmembrane region" description="Helical" evidence="2">
    <location>
        <begin position="145"/>
        <end position="162"/>
    </location>
</feature>
<evidence type="ECO:0000313" key="4">
    <source>
        <dbReference type="Proteomes" id="UP000319908"/>
    </source>
</evidence>
<feature type="transmembrane region" description="Helical" evidence="2">
    <location>
        <begin position="53"/>
        <end position="72"/>
    </location>
</feature>
<dbReference type="Proteomes" id="UP000319908">
    <property type="component" value="Unassembled WGS sequence"/>
</dbReference>
<feature type="compositionally biased region" description="Basic and acidic residues" evidence="1">
    <location>
        <begin position="810"/>
        <end position="831"/>
    </location>
</feature>
<feature type="compositionally biased region" description="Basic and acidic residues" evidence="1">
    <location>
        <begin position="768"/>
        <end position="779"/>
    </location>
</feature>
<feature type="compositionally biased region" description="Polar residues" evidence="1">
    <location>
        <begin position="758"/>
        <end position="767"/>
    </location>
</feature>
<accession>A0A5C6BDU9</accession>
<feature type="region of interest" description="Disordered" evidence="1">
    <location>
        <begin position="640"/>
        <end position="662"/>
    </location>
</feature>
<evidence type="ECO:0000256" key="1">
    <source>
        <dbReference type="SAM" id="MobiDB-lite"/>
    </source>
</evidence>
<gene>
    <name evidence="3" type="ORF">Poly21_51190</name>
</gene>
<dbReference type="AlphaFoldDB" id="A0A5C6BDU9"/>
<reference evidence="3 4" key="1">
    <citation type="journal article" date="2020" name="Antonie Van Leeuwenhoek">
        <title>Rhodopirellula heiligendammensis sp. nov., Rhodopirellula pilleata sp. nov., and Rhodopirellula solitaria sp. nov. isolated from natural or artificial marine surfaces in Northern Germany and California, USA, and emended description of the genus Rhodopirellula.</title>
        <authorList>
            <person name="Kallscheuer N."/>
            <person name="Wiegand S."/>
            <person name="Jogler M."/>
            <person name="Boedeker C."/>
            <person name="Peeters S.H."/>
            <person name="Rast P."/>
            <person name="Heuer A."/>
            <person name="Jetten M.S.M."/>
            <person name="Rohde M."/>
            <person name="Jogler C."/>
        </authorList>
    </citation>
    <scope>NUCLEOTIDE SEQUENCE [LARGE SCALE GENOMIC DNA]</scope>
    <source>
        <strain evidence="3 4">Poly21</strain>
    </source>
</reference>
<keyword evidence="2" id="KW-0472">Membrane</keyword>
<feature type="compositionally biased region" description="Polar residues" evidence="1">
    <location>
        <begin position="1020"/>
        <end position="1037"/>
    </location>
</feature>
<feature type="transmembrane region" description="Helical" evidence="2">
    <location>
        <begin position="21"/>
        <end position="41"/>
    </location>
</feature>
<organism evidence="3 4">
    <name type="scientific">Allorhodopirellula heiligendammensis</name>
    <dbReference type="NCBI Taxonomy" id="2714739"/>
    <lineage>
        <taxon>Bacteria</taxon>
        <taxon>Pseudomonadati</taxon>
        <taxon>Planctomycetota</taxon>
        <taxon>Planctomycetia</taxon>
        <taxon>Pirellulales</taxon>
        <taxon>Pirellulaceae</taxon>
        <taxon>Allorhodopirellula</taxon>
    </lineage>
</organism>
<evidence type="ECO:0000313" key="3">
    <source>
        <dbReference type="EMBL" id="TWU10150.1"/>
    </source>
</evidence>
<feature type="compositionally biased region" description="Low complexity" evidence="1">
    <location>
        <begin position="995"/>
        <end position="1009"/>
    </location>
</feature>
<keyword evidence="2" id="KW-1133">Transmembrane helix</keyword>
<feature type="compositionally biased region" description="Low complexity" evidence="1">
    <location>
        <begin position="832"/>
        <end position="847"/>
    </location>
</feature>
<feature type="compositionally biased region" description="Basic and acidic residues" evidence="1">
    <location>
        <begin position="1094"/>
        <end position="1108"/>
    </location>
</feature>